<feature type="transmembrane region" description="Helical" evidence="8">
    <location>
        <begin position="77"/>
        <end position="99"/>
    </location>
</feature>
<feature type="transmembrane region" description="Helical" evidence="8">
    <location>
        <begin position="241"/>
        <end position="261"/>
    </location>
</feature>
<comment type="similarity">
    <text evidence="8">Belongs to the binding-protein-dependent transport system permease family.</text>
</comment>
<dbReference type="InterPro" id="IPR000515">
    <property type="entry name" value="MetI-like"/>
</dbReference>
<dbReference type="PANTHER" id="PTHR43357">
    <property type="entry name" value="INNER MEMBRANE ABC TRANSPORTER PERMEASE PROTEIN YDCV"/>
    <property type="match status" value="1"/>
</dbReference>
<evidence type="ECO:0000256" key="7">
    <source>
        <dbReference type="ARBA" id="ARBA00023136"/>
    </source>
</evidence>
<evidence type="ECO:0000256" key="3">
    <source>
        <dbReference type="ARBA" id="ARBA00022475"/>
    </source>
</evidence>
<dbReference type="SUPFAM" id="SSF161098">
    <property type="entry name" value="MetI-like"/>
    <property type="match status" value="1"/>
</dbReference>
<comment type="caution">
    <text evidence="10">The sequence shown here is derived from an EMBL/GenBank/DDBJ whole genome shotgun (WGS) entry which is preliminary data.</text>
</comment>
<accession>A0ABQ1KU21</accession>
<evidence type="ECO:0000256" key="2">
    <source>
        <dbReference type="ARBA" id="ARBA00022448"/>
    </source>
</evidence>
<dbReference type="Proteomes" id="UP000645462">
    <property type="component" value="Unassembled WGS sequence"/>
</dbReference>
<evidence type="ECO:0000256" key="4">
    <source>
        <dbReference type="ARBA" id="ARBA00022519"/>
    </source>
</evidence>
<dbReference type="Gene3D" id="1.10.3720.10">
    <property type="entry name" value="MetI-like"/>
    <property type="match status" value="1"/>
</dbReference>
<proteinExistence type="inferred from homology"/>
<protein>
    <submittedName>
        <fullName evidence="10">ABC transporter permease</fullName>
    </submittedName>
</protein>
<gene>
    <name evidence="10" type="ORF">GCM10011363_24890</name>
</gene>
<keyword evidence="5 8" id="KW-0812">Transmembrane</keyword>
<keyword evidence="6 8" id="KW-1133">Transmembrane helix</keyword>
<keyword evidence="3" id="KW-1003">Cell membrane</keyword>
<dbReference type="PROSITE" id="PS50928">
    <property type="entry name" value="ABC_TM1"/>
    <property type="match status" value="1"/>
</dbReference>
<evidence type="ECO:0000313" key="11">
    <source>
        <dbReference type="Proteomes" id="UP000645462"/>
    </source>
</evidence>
<feature type="domain" description="ABC transmembrane type-1" evidence="9">
    <location>
        <begin position="73"/>
        <end position="261"/>
    </location>
</feature>
<dbReference type="CDD" id="cd06261">
    <property type="entry name" value="TM_PBP2"/>
    <property type="match status" value="1"/>
</dbReference>
<feature type="transmembrane region" description="Helical" evidence="8">
    <location>
        <begin position="189"/>
        <end position="210"/>
    </location>
</feature>
<dbReference type="Pfam" id="PF00528">
    <property type="entry name" value="BPD_transp_1"/>
    <property type="match status" value="1"/>
</dbReference>
<keyword evidence="7 8" id="KW-0472">Membrane</keyword>
<keyword evidence="11" id="KW-1185">Reference proteome</keyword>
<evidence type="ECO:0000313" key="10">
    <source>
        <dbReference type="EMBL" id="GGC07223.1"/>
    </source>
</evidence>
<evidence type="ECO:0000256" key="6">
    <source>
        <dbReference type="ARBA" id="ARBA00022989"/>
    </source>
</evidence>
<dbReference type="InterPro" id="IPR035906">
    <property type="entry name" value="MetI-like_sf"/>
</dbReference>
<sequence>MTHRNTISDQSYSVVMGGLATLSVAILVGPVIIVLLTSFTSSRVLTFPPPGFSIEWYRDLFDPVRSGHIHSALANSVWVAAIATALAVVVATAAALAMARSNRASARALEASFMSPLILPGLSYGLAALMFFSILGFRPSINHLIAGHLVVIAPFIFRTTLASLTQFNPALLESSASLGAGRLYAFRRITLPIITPGIVAGAFLAFVASMDNVPVSLFLSNARTNMLPIRMWGMMETTLDVRIAAISGVIIVAVLVAMVVMDRLTGLTRRMSM</sequence>
<evidence type="ECO:0000259" key="9">
    <source>
        <dbReference type="PROSITE" id="PS50928"/>
    </source>
</evidence>
<feature type="transmembrane region" description="Helical" evidence="8">
    <location>
        <begin position="111"/>
        <end position="134"/>
    </location>
</feature>
<feature type="transmembrane region" description="Helical" evidence="8">
    <location>
        <begin position="140"/>
        <end position="157"/>
    </location>
</feature>
<evidence type="ECO:0000256" key="5">
    <source>
        <dbReference type="ARBA" id="ARBA00022692"/>
    </source>
</evidence>
<evidence type="ECO:0000256" key="8">
    <source>
        <dbReference type="RuleBase" id="RU363032"/>
    </source>
</evidence>
<comment type="subcellular location">
    <subcellularLocation>
        <location evidence="1">Cell inner membrane</location>
        <topology evidence="1">Multi-pass membrane protein</topology>
    </subcellularLocation>
    <subcellularLocation>
        <location evidence="8">Cell membrane</location>
        <topology evidence="8">Multi-pass membrane protein</topology>
    </subcellularLocation>
</comment>
<dbReference type="EMBL" id="BMFC01000006">
    <property type="protein sequence ID" value="GGC07223.1"/>
    <property type="molecule type" value="Genomic_DNA"/>
</dbReference>
<feature type="transmembrane region" description="Helical" evidence="8">
    <location>
        <begin position="12"/>
        <end position="39"/>
    </location>
</feature>
<name>A0ABQ1KU21_9RHOB</name>
<reference evidence="11" key="1">
    <citation type="journal article" date="2019" name="Int. J. Syst. Evol. Microbiol.">
        <title>The Global Catalogue of Microorganisms (GCM) 10K type strain sequencing project: providing services to taxonomists for standard genome sequencing and annotation.</title>
        <authorList>
            <consortium name="The Broad Institute Genomics Platform"/>
            <consortium name="The Broad Institute Genome Sequencing Center for Infectious Disease"/>
            <person name="Wu L."/>
            <person name="Ma J."/>
        </authorList>
    </citation>
    <scope>NUCLEOTIDE SEQUENCE [LARGE SCALE GENOMIC DNA]</scope>
    <source>
        <strain evidence="11">CGMCC 1.12478</strain>
    </source>
</reference>
<keyword evidence="4" id="KW-0997">Cell inner membrane</keyword>
<organism evidence="10 11">
    <name type="scientific">Marivita lacus</name>
    <dbReference type="NCBI Taxonomy" id="1323742"/>
    <lineage>
        <taxon>Bacteria</taxon>
        <taxon>Pseudomonadati</taxon>
        <taxon>Pseudomonadota</taxon>
        <taxon>Alphaproteobacteria</taxon>
        <taxon>Rhodobacterales</taxon>
        <taxon>Roseobacteraceae</taxon>
        <taxon>Marivita</taxon>
    </lineage>
</organism>
<evidence type="ECO:0000256" key="1">
    <source>
        <dbReference type="ARBA" id="ARBA00004429"/>
    </source>
</evidence>
<keyword evidence="2 8" id="KW-0813">Transport</keyword>
<dbReference type="PANTHER" id="PTHR43357:SF4">
    <property type="entry name" value="INNER MEMBRANE ABC TRANSPORTER PERMEASE PROTEIN YDCV"/>
    <property type="match status" value="1"/>
</dbReference>
<dbReference type="RefSeq" id="WP_188482386.1">
    <property type="nucleotide sequence ID" value="NZ_BMFC01000006.1"/>
</dbReference>